<dbReference type="Proteomes" id="UP001596461">
    <property type="component" value="Unassembled WGS sequence"/>
</dbReference>
<comment type="caution">
    <text evidence="1">The sequence shown here is derived from an EMBL/GenBank/DDBJ whole genome shotgun (WGS) entry which is preliminary data.</text>
</comment>
<feature type="non-terminal residue" evidence="1">
    <location>
        <position position="168"/>
    </location>
</feature>
<dbReference type="AlphaFoldDB" id="A0ABD5WKY5"/>
<organism evidence="1 2">
    <name type="scientific">Halobaculum lipolyticum</name>
    <dbReference type="NCBI Taxonomy" id="3032001"/>
    <lineage>
        <taxon>Archaea</taxon>
        <taxon>Methanobacteriati</taxon>
        <taxon>Methanobacteriota</taxon>
        <taxon>Stenosarchaea group</taxon>
        <taxon>Halobacteria</taxon>
        <taxon>Halobacteriales</taxon>
        <taxon>Haloferacaceae</taxon>
        <taxon>Halobaculum</taxon>
    </lineage>
</organism>
<dbReference type="RefSeq" id="WP_390211303.1">
    <property type="nucleotide sequence ID" value="NZ_JBHTAH010000025.1"/>
</dbReference>
<sequence length="168" mass="16371">MHDVSVRVAAALLAAVCVASAASVGVAAVASPSASPVAGTGSGSLPGAGTDAATHSFVQFNVSEVRTDPGGAVAARVTFHNAYGTLLSVTGPDGFRYEAEVSPAGGVQTVLRFDTAAAGRGDTGALTAVDGEVSNASVAGAPGEPLPAGTYNVTLYAGGQLRDAMPLR</sequence>
<evidence type="ECO:0000313" key="2">
    <source>
        <dbReference type="Proteomes" id="UP001596461"/>
    </source>
</evidence>
<dbReference type="EMBL" id="JBHTAH010000025">
    <property type="protein sequence ID" value="MFC7071409.1"/>
    <property type="molecule type" value="Genomic_DNA"/>
</dbReference>
<proteinExistence type="predicted"/>
<gene>
    <name evidence="1" type="ORF">ACFQL9_17325</name>
</gene>
<name>A0ABD5WKY5_9EURY</name>
<protein>
    <submittedName>
        <fullName evidence="1">Uncharacterized protein</fullName>
    </submittedName>
</protein>
<accession>A0ABD5WKY5</accession>
<keyword evidence="2" id="KW-1185">Reference proteome</keyword>
<reference evidence="1 2" key="1">
    <citation type="journal article" date="2019" name="Int. J. Syst. Evol. Microbiol.">
        <title>The Global Catalogue of Microorganisms (GCM) 10K type strain sequencing project: providing services to taxonomists for standard genome sequencing and annotation.</title>
        <authorList>
            <consortium name="The Broad Institute Genomics Platform"/>
            <consortium name="The Broad Institute Genome Sequencing Center for Infectious Disease"/>
            <person name="Wu L."/>
            <person name="Ma J."/>
        </authorList>
    </citation>
    <scope>NUCLEOTIDE SEQUENCE [LARGE SCALE GENOMIC DNA]</scope>
    <source>
        <strain evidence="1 2">DT31</strain>
    </source>
</reference>
<evidence type="ECO:0000313" key="1">
    <source>
        <dbReference type="EMBL" id="MFC7071409.1"/>
    </source>
</evidence>